<organism evidence="1 2">
    <name type="scientific">Saxophila tyrrhenica</name>
    <dbReference type="NCBI Taxonomy" id="1690608"/>
    <lineage>
        <taxon>Eukaryota</taxon>
        <taxon>Fungi</taxon>
        <taxon>Dikarya</taxon>
        <taxon>Ascomycota</taxon>
        <taxon>Pezizomycotina</taxon>
        <taxon>Dothideomycetes</taxon>
        <taxon>Dothideomycetidae</taxon>
        <taxon>Mycosphaerellales</taxon>
        <taxon>Extremaceae</taxon>
        <taxon>Saxophila</taxon>
    </lineage>
</organism>
<dbReference type="RefSeq" id="XP_064663827.1">
    <property type="nucleotide sequence ID" value="XM_064797593.1"/>
</dbReference>
<dbReference type="AlphaFoldDB" id="A0AAV9PMC8"/>
<evidence type="ECO:0008006" key="3">
    <source>
        <dbReference type="Google" id="ProtNLM"/>
    </source>
</evidence>
<evidence type="ECO:0000313" key="1">
    <source>
        <dbReference type="EMBL" id="KAK5175189.1"/>
    </source>
</evidence>
<dbReference type="EMBL" id="JAVRRT010000001">
    <property type="protein sequence ID" value="KAK5175189.1"/>
    <property type="molecule type" value="Genomic_DNA"/>
</dbReference>
<name>A0AAV9PMC8_9PEZI</name>
<reference evidence="1 2" key="1">
    <citation type="submission" date="2023-08" db="EMBL/GenBank/DDBJ databases">
        <title>Black Yeasts Isolated from many extreme environments.</title>
        <authorList>
            <person name="Coleine C."/>
            <person name="Stajich J.E."/>
            <person name="Selbmann L."/>
        </authorList>
    </citation>
    <scope>NUCLEOTIDE SEQUENCE [LARGE SCALE GENOMIC DNA]</scope>
    <source>
        <strain evidence="1 2">CCFEE 5935</strain>
    </source>
</reference>
<keyword evidence="2" id="KW-1185">Reference proteome</keyword>
<dbReference type="Proteomes" id="UP001337655">
    <property type="component" value="Unassembled WGS sequence"/>
</dbReference>
<proteinExistence type="predicted"/>
<dbReference type="GeneID" id="89921677"/>
<sequence length="197" mass="22762">MAGEPATSAEAPQDNCRLLSLPPELLALIFGYCFAEQRTYRVWITQDDVWGRWDDPDDPPETAVLYACKRIQEEAKPIFHQQTRLDVDIDLGREPLTTDVYPDLKSLGSISEIKEYSALQHVQDLELSIWPSRKFYRTVRKVRTLLKAISASNVINKLDLRLFEDSEEAYPTVYENLMEVMQANGVDVEFIKLKQMY</sequence>
<gene>
    <name evidence="1" type="ORF">LTR77_000326</name>
</gene>
<accession>A0AAV9PMC8</accession>
<evidence type="ECO:0000313" key="2">
    <source>
        <dbReference type="Proteomes" id="UP001337655"/>
    </source>
</evidence>
<comment type="caution">
    <text evidence="1">The sequence shown here is derived from an EMBL/GenBank/DDBJ whole genome shotgun (WGS) entry which is preliminary data.</text>
</comment>
<protein>
    <recommendedName>
        <fullName evidence="3">F-box domain-containing protein</fullName>
    </recommendedName>
</protein>